<dbReference type="AlphaFoldDB" id="A0AAD9V1M1"/>
<dbReference type="SMART" id="SM01381">
    <property type="entry name" value="7TM_GPCR_Srsx"/>
    <property type="match status" value="1"/>
</dbReference>
<evidence type="ECO:0000256" key="1">
    <source>
        <dbReference type="ARBA" id="ARBA00004370"/>
    </source>
</evidence>
<evidence type="ECO:0000259" key="7">
    <source>
        <dbReference type="PROSITE" id="PS50262"/>
    </source>
</evidence>
<comment type="subcellular location">
    <subcellularLocation>
        <location evidence="1">Membrane</location>
    </subcellularLocation>
</comment>
<evidence type="ECO:0000256" key="4">
    <source>
        <dbReference type="ARBA" id="ARBA00023136"/>
    </source>
</evidence>
<keyword evidence="5" id="KW-0807">Transducer</keyword>
<reference evidence="8" key="2">
    <citation type="journal article" date="2023" name="Science">
        <title>Genomic signatures of disease resistance in endangered staghorn corals.</title>
        <authorList>
            <person name="Vollmer S.V."/>
            <person name="Selwyn J.D."/>
            <person name="Despard B.A."/>
            <person name="Roesel C.L."/>
        </authorList>
    </citation>
    <scope>NUCLEOTIDE SEQUENCE</scope>
    <source>
        <strain evidence="8">K2</strain>
    </source>
</reference>
<reference evidence="8" key="1">
    <citation type="journal article" date="2023" name="G3 (Bethesda)">
        <title>Whole genome assembly and annotation of the endangered Caribbean coral Acropora cervicornis.</title>
        <authorList>
            <person name="Selwyn J.D."/>
            <person name="Vollmer S.V."/>
        </authorList>
    </citation>
    <scope>NUCLEOTIDE SEQUENCE</scope>
    <source>
        <strain evidence="8">K2</strain>
    </source>
</reference>
<keyword evidence="3 6" id="KW-1133">Transmembrane helix</keyword>
<evidence type="ECO:0000256" key="3">
    <source>
        <dbReference type="ARBA" id="ARBA00022989"/>
    </source>
</evidence>
<evidence type="ECO:0000256" key="5">
    <source>
        <dbReference type="RuleBase" id="RU000688"/>
    </source>
</evidence>
<evidence type="ECO:0000256" key="6">
    <source>
        <dbReference type="SAM" id="Phobius"/>
    </source>
</evidence>
<keyword evidence="2 5" id="KW-0812">Transmembrane</keyword>
<evidence type="ECO:0000256" key="2">
    <source>
        <dbReference type="ARBA" id="ARBA00022692"/>
    </source>
</evidence>
<dbReference type="PROSITE" id="PS50262">
    <property type="entry name" value="G_PROTEIN_RECEP_F1_2"/>
    <property type="match status" value="1"/>
</dbReference>
<feature type="transmembrane region" description="Helical" evidence="6">
    <location>
        <begin position="34"/>
        <end position="56"/>
    </location>
</feature>
<dbReference type="InterPro" id="IPR017452">
    <property type="entry name" value="GPCR_Rhodpsn_7TM"/>
</dbReference>
<feature type="transmembrane region" description="Helical" evidence="6">
    <location>
        <begin position="68"/>
        <end position="91"/>
    </location>
</feature>
<comment type="caution">
    <text evidence="8">The sequence shown here is derived from an EMBL/GenBank/DDBJ whole genome shotgun (WGS) entry which is preliminary data.</text>
</comment>
<dbReference type="SUPFAM" id="SSF81321">
    <property type="entry name" value="Family A G protein-coupled receptor-like"/>
    <property type="match status" value="1"/>
</dbReference>
<keyword evidence="5" id="KW-0297">G-protein coupled receptor</keyword>
<comment type="similarity">
    <text evidence="5">Belongs to the G-protein coupled receptor 1 family.</text>
</comment>
<dbReference type="Gene3D" id="1.20.1070.10">
    <property type="entry name" value="Rhodopsin 7-helix transmembrane proteins"/>
    <property type="match status" value="1"/>
</dbReference>
<organism evidence="8 9">
    <name type="scientific">Acropora cervicornis</name>
    <name type="common">Staghorn coral</name>
    <dbReference type="NCBI Taxonomy" id="6130"/>
    <lineage>
        <taxon>Eukaryota</taxon>
        <taxon>Metazoa</taxon>
        <taxon>Cnidaria</taxon>
        <taxon>Anthozoa</taxon>
        <taxon>Hexacorallia</taxon>
        <taxon>Scleractinia</taxon>
        <taxon>Astrocoeniina</taxon>
        <taxon>Acroporidae</taxon>
        <taxon>Acropora</taxon>
    </lineage>
</organism>
<keyword evidence="4 6" id="KW-0472">Membrane</keyword>
<dbReference type="GO" id="GO:0004930">
    <property type="term" value="F:G protein-coupled receptor activity"/>
    <property type="evidence" value="ECO:0007669"/>
    <property type="project" value="UniProtKB-KW"/>
</dbReference>
<protein>
    <submittedName>
        <fullName evidence="8">Mu-type opioid receptor</fullName>
    </submittedName>
</protein>
<dbReference type="GO" id="GO:0016020">
    <property type="term" value="C:membrane"/>
    <property type="evidence" value="ECO:0007669"/>
    <property type="project" value="UniProtKB-SubCell"/>
</dbReference>
<dbReference type="PANTHER" id="PTHR45698:SF1">
    <property type="entry name" value="TRACE AMINE-ASSOCIATED RECEPTOR 13C-LIKE"/>
    <property type="match status" value="1"/>
</dbReference>
<feature type="transmembrane region" description="Helical" evidence="6">
    <location>
        <begin position="154"/>
        <end position="174"/>
    </location>
</feature>
<dbReference type="CDD" id="cd00637">
    <property type="entry name" value="7tm_classA_rhodopsin-like"/>
    <property type="match status" value="1"/>
</dbReference>
<sequence length="329" mass="36865">MNATDNSLSSVPTSATVTASNETFESGLTPVLQAVYSTISVVAILGNTMTILVFVFDKKLLKKSYNILILALAIADVLTALQLITHPVFVLDDAFPYPTDPVPGEMFCRIIWSRVFVFQLVVFSAYIVLFLTAERWFAVLKPHKYNNVFNPKRVIAYIVFSWVWSFALTGPGLLEIKYSSSADKICEFQFYLPGSLFRVLTSIFQVTMKLIFPCLVIIAMYIHMIVKTNQSTVASEESKAKLRGKMTRMIGASSLMLIICVIPNQIFLVLAQAGKAEINSVPYHIASALTFANSCVNPFVYGLSNPNYRQRYRQIQLCMCPKADRSELR</sequence>
<name>A0AAD9V1M1_ACRCE</name>
<keyword evidence="9" id="KW-1185">Reference proteome</keyword>
<evidence type="ECO:0000313" key="8">
    <source>
        <dbReference type="EMBL" id="KAK2557974.1"/>
    </source>
</evidence>
<accession>A0AAD9V1M1</accession>
<dbReference type="InterPro" id="IPR000276">
    <property type="entry name" value="GPCR_Rhodpsn"/>
</dbReference>
<feature type="transmembrane region" description="Helical" evidence="6">
    <location>
        <begin position="283"/>
        <end position="303"/>
    </location>
</feature>
<feature type="transmembrane region" description="Helical" evidence="6">
    <location>
        <begin position="111"/>
        <end position="133"/>
    </location>
</feature>
<dbReference type="Proteomes" id="UP001249851">
    <property type="component" value="Unassembled WGS sequence"/>
</dbReference>
<dbReference type="PROSITE" id="PS00237">
    <property type="entry name" value="G_PROTEIN_RECEP_F1_1"/>
    <property type="match status" value="1"/>
</dbReference>
<keyword evidence="5 8" id="KW-0675">Receptor</keyword>
<feature type="transmembrane region" description="Helical" evidence="6">
    <location>
        <begin position="199"/>
        <end position="222"/>
    </location>
</feature>
<proteinExistence type="inferred from homology"/>
<dbReference type="PRINTS" id="PR00237">
    <property type="entry name" value="GPCRRHODOPSN"/>
</dbReference>
<dbReference type="EMBL" id="JARQWQ010000046">
    <property type="protein sequence ID" value="KAK2557974.1"/>
    <property type="molecule type" value="Genomic_DNA"/>
</dbReference>
<feature type="transmembrane region" description="Helical" evidence="6">
    <location>
        <begin position="249"/>
        <end position="271"/>
    </location>
</feature>
<gene>
    <name evidence="8" type="ORF">P5673_019539</name>
</gene>
<feature type="domain" description="G-protein coupled receptors family 1 profile" evidence="7">
    <location>
        <begin position="46"/>
        <end position="301"/>
    </location>
</feature>
<evidence type="ECO:0000313" key="9">
    <source>
        <dbReference type="Proteomes" id="UP001249851"/>
    </source>
</evidence>
<dbReference type="PANTHER" id="PTHR45698">
    <property type="entry name" value="TRACE AMINE-ASSOCIATED RECEPTOR 19N-RELATED"/>
    <property type="match status" value="1"/>
</dbReference>
<dbReference type="Pfam" id="PF00001">
    <property type="entry name" value="7tm_1"/>
    <property type="match status" value="1"/>
</dbReference>